<dbReference type="InterPro" id="IPR004294">
    <property type="entry name" value="Carotenoid_Oase"/>
</dbReference>
<feature type="binding site" evidence="5">
    <location>
        <position position="227"/>
    </location>
    <ligand>
        <name>Fe cation</name>
        <dbReference type="ChEBI" id="CHEBI:24875"/>
        <note>catalytic</note>
    </ligand>
</feature>
<comment type="similarity">
    <text evidence="1">Belongs to the carotenoid oxygenase family.</text>
</comment>
<evidence type="ECO:0000256" key="2">
    <source>
        <dbReference type="ARBA" id="ARBA00022723"/>
    </source>
</evidence>
<organism evidence="6 7">
    <name type="scientific">Hyaloscypha variabilis (strain UAMH 11265 / GT02V1 / F)</name>
    <name type="common">Meliniomyces variabilis</name>
    <dbReference type="NCBI Taxonomy" id="1149755"/>
    <lineage>
        <taxon>Eukaryota</taxon>
        <taxon>Fungi</taxon>
        <taxon>Dikarya</taxon>
        <taxon>Ascomycota</taxon>
        <taxon>Pezizomycotina</taxon>
        <taxon>Leotiomycetes</taxon>
        <taxon>Helotiales</taxon>
        <taxon>Hyaloscyphaceae</taxon>
        <taxon>Hyaloscypha</taxon>
        <taxon>Hyaloscypha variabilis</taxon>
    </lineage>
</organism>
<feature type="binding site" evidence="5">
    <location>
        <position position="490"/>
    </location>
    <ligand>
        <name>Fe cation</name>
        <dbReference type="ChEBI" id="CHEBI:24875"/>
        <note>catalytic</note>
    </ligand>
</feature>
<protein>
    <submittedName>
        <fullName evidence="6">Lignostilbene dioxygenase family protein</fullName>
    </submittedName>
</protein>
<dbReference type="EMBL" id="KZ613984">
    <property type="protein sequence ID" value="PMD28824.1"/>
    <property type="molecule type" value="Genomic_DNA"/>
</dbReference>
<dbReference type="AlphaFoldDB" id="A0A2J6QRD6"/>
<proteinExistence type="inferred from homology"/>
<dbReference type="GO" id="GO:0010436">
    <property type="term" value="F:carotenoid dioxygenase activity"/>
    <property type="evidence" value="ECO:0007669"/>
    <property type="project" value="TreeGrafter"/>
</dbReference>
<dbReference type="GO" id="GO:0046872">
    <property type="term" value="F:metal ion binding"/>
    <property type="evidence" value="ECO:0007669"/>
    <property type="project" value="UniProtKB-KW"/>
</dbReference>
<sequence length="532" mass="59819">MTHATPIKGAEKLPSRWAFTEDLAGYDMPIRLEGEIGDVIVRGTIPDCVDGTFYRVGSDHFTPTPKGHSPLGGHGVVSAFRIHKGRVDFKIRYVQNDRYKVERQQRQSFFASVLNNPLADHPCVRAVMQQSSNTNVIYWAGRLLALGEIGPPYAMDPDTLETTGVDPFGNQIITPAFTAHPKIDPHVDQLVTWGILRGSDLVSYSIDRQGMVKNEHRIKPPRPTSCHDIAMTENWVVFCTWPTQLNFDGKPGEPVAAWNMDLPLTFIVAPRRPDQPLPGSGWKPYESRIYYHPANSAIIHTAGAWEEGSKIFFEGTYPHDTIFPFWPRAGQRNALKKTVVDLVRLEIDTNSPTDTQIPDPAVLVDIPNEFPRIDERFFCKKYDFIFMNVYKPESNGVDLTKHIFAGLNSTAMLDKRSGELKIYSPGPNCRCQEPVFIPRSDDAPEADGYIIFAVDRLDINLTNVVILDSRDFGYPVAVIELPLRMRAQIHGNWVDARELNGRPLVADPPLHNMVWRHGPSQPGVLTPVQQRA</sequence>
<dbReference type="Pfam" id="PF03055">
    <property type="entry name" value="RPE65"/>
    <property type="match status" value="1"/>
</dbReference>
<comment type="cofactor">
    <cofactor evidence="5">
        <name>Fe(2+)</name>
        <dbReference type="ChEBI" id="CHEBI:29033"/>
    </cofactor>
    <text evidence="5">Binds 1 Fe(2+) ion per subunit.</text>
</comment>
<name>A0A2J6QRD6_HYAVF</name>
<evidence type="ECO:0000313" key="7">
    <source>
        <dbReference type="Proteomes" id="UP000235786"/>
    </source>
</evidence>
<evidence type="ECO:0000256" key="5">
    <source>
        <dbReference type="PIRSR" id="PIRSR604294-1"/>
    </source>
</evidence>
<reference evidence="6 7" key="1">
    <citation type="submission" date="2016-04" db="EMBL/GenBank/DDBJ databases">
        <title>A degradative enzymes factory behind the ericoid mycorrhizal symbiosis.</title>
        <authorList>
            <consortium name="DOE Joint Genome Institute"/>
            <person name="Martino E."/>
            <person name="Morin E."/>
            <person name="Grelet G."/>
            <person name="Kuo A."/>
            <person name="Kohler A."/>
            <person name="Daghino S."/>
            <person name="Barry K."/>
            <person name="Choi C."/>
            <person name="Cichocki N."/>
            <person name="Clum A."/>
            <person name="Copeland A."/>
            <person name="Hainaut M."/>
            <person name="Haridas S."/>
            <person name="Labutti K."/>
            <person name="Lindquist E."/>
            <person name="Lipzen A."/>
            <person name="Khouja H.-R."/>
            <person name="Murat C."/>
            <person name="Ohm R."/>
            <person name="Olson A."/>
            <person name="Spatafora J."/>
            <person name="Veneault-Fourrey C."/>
            <person name="Henrissat B."/>
            <person name="Grigoriev I."/>
            <person name="Martin F."/>
            <person name="Perotto S."/>
        </authorList>
    </citation>
    <scope>NUCLEOTIDE SEQUENCE [LARGE SCALE GENOMIC DNA]</scope>
    <source>
        <strain evidence="6 7">F</strain>
    </source>
</reference>
<evidence type="ECO:0000313" key="6">
    <source>
        <dbReference type="EMBL" id="PMD28824.1"/>
    </source>
</evidence>
<gene>
    <name evidence="6" type="ORF">L207DRAFT_266100</name>
</gene>
<evidence type="ECO:0000256" key="3">
    <source>
        <dbReference type="ARBA" id="ARBA00023002"/>
    </source>
</evidence>
<keyword evidence="2 5" id="KW-0479">Metal-binding</keyword>
<evidence type="ECO:0000256" key="1">
    <source>
        <dbReference type="ARBA" id="ARBA00006787"/>
    </source>
</evidence>
<keyword evidence="7" id="KW-1185">Reference proteome</keyword>
<dbReference type="Proteomes" id="UP000235786">
    <property type="component" value="Unassembled WGS sequence"/>
</dbReference>
<keyword evidence="6" id="KW-0223">Dioxygenase</keyword>
<keyword evidence="3" id="KW-0560">Oxidoreductase</keyword>
<dbReference type="OrthoDB" id="1069523at2759"/>
<feature type="binding site" evidence="5">
    <location>
        <position position="300"/>
    </location>
    <ligand>
        <name>Fe cation</name>
        <dbReference type="ChEBI" id="CHEBI:24875"/>
        <note>catalytic</note>
    </ligand>
</feature>
<feature type="binding site" evidence="5">
    <location>
        <position position="180"/>
    </location>
    <ligand>
        <name>Fe cation</name>
        <dbReference type="ChEBI" id="CHEBI:24875"/>
        <note>catalytic</note>
    </ligand>
</feature>
<dbReference type="GO" id="GO:0016121">
    <property type="term" value="P:carotene catabolic process"/>
    <property type="evidence" value="ECO:0007669"/>
    <property type="project" value="TreeGrafter"/>
</dbReference>
<dbReference type="PANTHER" id="PTHR10543:SF89">
    <property type="entry name" value="CAROTENOID 9,10(9',10')-CLEAVAGE DIOXYGENASE 1"/>
    <property type="match status" value="1"/>
</dbReference>
<dbReference type="PANTHER" id="PTHR10543">
    <property type="entry name" value="BETA-CAROTENE DIOXYGENASE"/>
    <property type="match status" value="1"/>
</dbReference>
<dbReference type="STRING" id="1149755.A0A2J6QRD6"/>
<evidence type="ECO:0000256" key="4">
    <source>
        <dbReference type="ARBA" id="ARBA00023004"/>
    </source>
</evidence>
<keyword evidence="4 5" id="KW-0408">Iron</keyword>
<accession>A0A2J6QRD6</accession>